<name>A0A235BZ69_UNCW3</name>
<keyword evidence="1" id="KW-0540">Nuclease</keyword>
<evidence type="ECO:0000313" key="3">
    <source>
        <dbReference type="Proteomes" id="UP000215215"/>
    </source>
</evidence>
<comment type="function">
    <text evidence="1">Toxic component of a type II toxin-antitoxin (TA) system.</text>
</comment>
<evidence type="ECO:0000313" key="2">
    <source>
        <dbReference type="EMBL" id="OYD17571.1"/>
    </source>
</evidence>
<gene>
    <name evidence="2" type="ORF">CH333_00135</name>
</gene>
<protein>
    <recommendedName>
        <fullName evidence="1">mRNA interferase</fullName>
        <ecNumber evidence="1">3.1.-.-</ecNumber>
    </recommendedName>
</protein>
<dbReference type="PANTHER" id="PTHR33988">
    <property type="entry name" value="ENDORIBONUCLEASE MAZF-RELATED"/>
    <property type="match status" value="1"/>
</dbReference>
<reference evidence="2 3" key="1">
    <citation type="submission" date="2017-07" db="EMBL/GenBank/DDBJ databases">
        <title>Recovery of genomes from metagenomes via a dereplication, aggregation, and scoring strategy.</title>
        <authorList>
            <person name="Sieber C.M."/>
            <person name="Probst A.J."/>
            <person name="Sharrar A."/>
            <person name="Thomas B.C."/>
            <person name="Hess M."/>
            <person name="Tringe S.G."/>
            <person name="Banfield J.F."/>
        </authorList>
    </citation>
    <scope>NUCLEOTIDE SEQUENCE [LARGE SCALE GENOMIC DNA]</scope>
    <source>
        <strain evidence="2">JGI_Cruoil_03_44_89</strain>
    </source>
</reference>
<dbReference type="GO" id="GO:0016075">
    <property type="term" value="P:rRNA catabolic process"/>
    <property type="evidence" value="ECO:0007669"/>
    <property type="project" value="TreeGrafter"/>
</dbReference>
<keyword evidence="1" id="KW-0378">Hydrolase</keyword>
<dbReference type="Gene3D" id="2.30.30.110">
    <property type="match status" value="1"/>
</dbReference>
<keyword evidence="1" id="KW-0255">Endonuclease</keyword>
<comment type="similarity">
    <text evidence="1">Belongs to the PemK/MazF family.</text>
</comment>
<dbReference type="PIRSF" id="PIRSF033490">
    <property type="entry name" value="MazF"/>
    <property type="match status" value="1"/>
</dbReference>
<dbReference type="EMBL" id="NOZQ01000003">
    <property type="protein sequence ID" value="OYD17571.1"/>
    <property type="molecule type" value="Genomic_DNA"/>
</dbReference>
<accession>A0A235BZ69</accession>
<organism evidence="2 3">
    <name type="scientific">candidate division WOR-3 bacterium JGI_Cruoil_03_44_89</name>
    <dbReference type="NCBI Taxonomy" id="1973748"/>
    <lineage>
        <taxon>Bacteria</taxon>
        <taxon>Bacteria division WOR-3</taxon>
    </lineage>
</organism>
<dbReference type="Pfam" id="PF02452">
    <property type="entry name" value="PemK_toxin"/>
    <property type="match status" value="1"/>
</dbReference>
<dbReference type="AlphaFoldDB" id="A0A235BZ69"/>
<comment type="caution">
    <text evidence="2">The sequence shown here is derived from an EMBL/GenBank/DDBJ whole genome shotgun (WGS) entry which is preliminary data.</text>
</comment>
<dbReference type="GO" id="GO:0006402">
    <property type="term" value="P:mRNA catabolic process"/>
    <property type="evidence" value="ECO:0007669"/>
    <property type="project" value="TreeGrafter"/>
</dbReference>
<evidence type="ECO:0000256" key="1">
    <source>
        <dbReference type="PIRNR" id="PIRNR033490"/>
    </source>
</evidence>
<dbReference type="InterPro" id="IPR011067">
    <property type="entry name" value="Plasmid_toxin/cell-grow_inhib"/>
</dbReference>
<dbReference type="InterPro" id="IPR003477">
    <property type="entry name" value="PemK-like"/>
</dbReference>
<sequence length="118" mass="13072">MEVNFPKRGEIWLVSLEPVVGTEIGKAKPAIVISNDRNNQFAATVTVIPITSKTERIHPFEVFLPAEKTGLARDSKAKCNQIRTIDKKRLVKSLGALSLNKVRETEKALLIHLGIKVS</sequence>
<dbReference type="GO" id="GO:0016787">
    <property type="term" value="F:hydrolase activity"/>
    <property type="evidence" value="ECO:0007669"/>
    <property type="project" value="UniProtKB-KW"/>
</dbReference>
<dbReference type="PANTHER" id="PTHR33988:SF1">
    <property type="entry name" value="ENDORIBONUCLEASE MAZF7-RELATED"/>
    <property type="match status" value="1"/>
</dbReference>
<dbReference type="SUPFAM" id="SSF50118">
    <property type="entry name" value="Cell growth inhibitor/plasmid maintenance toxic component"/>
    <property type="match status" value="1"/>
</dbReference>
<dbReference type="GO" id="GO:0004521">
    <property type="term" value="F:RNA endonuclease activity"/>
    <property type="evidence" value="ECO:0007669"/>
    <property type="project" value="TreeGrafter"/>
</dbReference>
<dbReference type="GO" id="GO:0003677">
    <property type="term" value="F:DNA binding"/>
    <property type="evidence" value="ECO:0007669"/>
    <property type="project" value="InterPro"/>
</dbReference>
<dbReference type="Proteomes" id="UP000215215">
    <property type="component" value="Unassembled WGS sequence"/>
</dbReference>
<proteinExistence type="inferred from homology"/>
<dbReference type="EC" id="3.1.-.-" evidence="1"/>